<feature type="non-terminal residue" evidence="1">
    <location>
        <position position="78"/>
    </location>
</feature>
<name>A0A699YGN0_HAELA</name>
<dbReference type="EMBL" id="BLLF01000227">
    <property type="protein sequence ID" value="GFH09350.1"/>
    <property type="molecule type" value="Genomic_DNA"/>
</dbReference>
<sequence length="78" mass="9014">TKEDQTMDVLRYIGLPDTQKARVQAYFTYVTQFNHPGNLVPPPCCCPGFLYRKHLEKIPLFSNLEPAFLVSVAQRMRI</sequence>
<accession>A0A699YGN0</accession>
<protein>
    <submittedName>
        <fullName evidence="1">Cyclic nucleotide-binding domain-containing protein</fullName>
    </submittedName>
</protein>
<gene>
    <name evidence="1" type="ORF">HaLaN_04469</name>
</gene>
<reference evidence="1 2" key="1">
    <citation type="submission" date="2020-02" db="EMBL/GenBank/DDBJ databases">
        <title>Draft genome sequence of Haematococcus lacustris strain NIES-144.</title>
        <authorList>
            <person name="Morimoto D."/>
            <person name="Nakagawa S."/>
            <person name="Yoshida T."/>
            <person name="Sawayama S."/>
        </authorList>
    </citation>
    <scope>NUCLEOTIDE SEQUENCE [LARGE SCALE GENOMIC DNA]</scope>
    <source>
        <strain evidence="1 2">NIES-144</strain>
    </source>
</reference>
<proteinExistence type="predicted"/>
<comment type="caution">
    <text evidence="1">The sequence shown here is derived from an EMBL/GenBank/DDBJ whole genome shotgun (WGS) entry which is preliminary data.</text>
</comment>
<evidence type="ECO:0000313" key="1">
    <source>
        <dbReference type="EMBL" id="GFH09350.1"/>
    </source>
</evidence>
<feature type="non-terminal residue" evidence="1">
    <location>
        <position position="1"/>
    </location>
</feature>
<organism evidence="1 2">
    <name type="scientific">Haematococcus lacustris</name>
    <name type="common">Green alga</name>
    <name type="synonym">Haematococcus pluvialis</name>
    <dbReference type="NCBI Taxonomy" id="44745"/>
    <lineage>
        <taxon>Eukaryota</taxon>
        <taxon>Viridiplantae</taxon>
        <taxon>Chlorophyta</taxon>
        <taxon>core chlorophytes</taxon>
        <taxon>Chlorophyceae</taxon>
        <taxon>CS clade</taxon>
        <taxon>Chlamydomonadales</taxon>
        <taxon>Haematococcaceae</taxon>
        <taxon>Haematococcus</taxon>
    </lineage>
</organism>
<dbReference type="Proteomes" id="UP000485058">
    <property type="component" value="Unassembled WGS sequence"/>
</dbReference>
<dbReference type="AlphaFoldDB" id="A0A699YGN0"/>
<keyword evidence="2" id="KW-1185">Reference proteome</keyword>
<evidence type="ECO:0000313" key="2">
    <source>
        <dbReference type="Proteomes" id="UP000485058"/>
    </source>
</evidence>